<sequence length="42" mass="4706">MVDYEFIKQMHEWGCDISGYLTSGAITQAEYDEIMGDSNGSI</sequence>
<name>A0A385ACP6_LATCU</name>
<reference evidence="1 2" key="1">
    <citation type="submission" date="2018-07" db="EMBL/GenBank/DDBJ databases">
        <title>Lactobacillus curvatus genome sequence.</title>
        <authorList>
            <person name="Prechtl R."/>
        </authorList>
    </citation>
    <scope>NUCLEOTIDE SEQUENCE [LARGE SCALE GENOMIC DNA]</scope>
    <source>
        <strain evidence="1 2">TMW 1.1928</strain>
    </source>
</reference>
<dbReference type="EMBL" id="CP031003">
    <property type="protein sequence ID" value="AXN35459.1"/>
    <property type="molecule type" value="Genomic_DNA"/>
</dbReference>
<evidence type="ECO:0000313" key="1">
    <source>
        <dbReference type="EMBL" id="AXN35459.1"/>
    </source>
</evidence>
<evidence type="ECO:0000313" key="2">
    <source>
        <dbReference type="Proteomes" id="UP000257607"/>
    </source>
</evidence>
<organism evidence="1 2">
    <name type="scientific">Latilactobacillus curvatus</name>
    <name type="common">Lactobacillus curvatus</name>
    <dbReference type="NCBI Taxonomy" id="28038"/>
    <lineage>
        <taxon>Bacteria</taxon>
        <taxon>Bacillati</taxon>
        <taxon>Bacillota</taxon>
        <taxon>Bacilli</taxon>
        <taxon>Lactobacillales</taxon>
        <taxon>Lactobacillaceae</taxon>
        <taxon>Latilactobacillus</taxon>
    </lineage>
</organism>
<dbReference type="AlphaFoldDB" id="A0A385ACP6"/>
<accession>A0A385ACP6</accession>
<gene>
    <name evidence="1" type="ORF">DT351_03420</name>
</gene>
<protein>
    <submittedName>
        <fullName evidence="1">XkdX family protein</fullName>
    </submittedName>
</protein>
<dbReference type="Proteomes" id="UP000257607">
    <property type="component" value="Chromosome"/>
</dbReference>
<proteinExistence type="predicted"/>
<dbReference type="RefSeq" id="WP_116843528.1">
    <property type="nucleotide sequence ID" value="NZ_CP031003.1"/>
</dbReference>